<sequence>MATPSRRGARRLAPAWRIMRRLLLLPVLALPFALFFGTLFGRGMASYWLAYQIALVFAAAITVAIAVADRLRARAARSGPARSTPEAIARGGLLYTGAAILGSFAAGAIVHFTILPGFLGGPRQVLVMGMFTLLFSVLALAISYALSFYRNAIEKAKAEEELELARRIQRSFLRTSFPELPDVEIHATNLSSRHVSGDFYDVVPDGDGRWLLAIADVSGKGVPAALLTSMLQASLRTQAGRGEPVPEILSAINRLVCQNESSGQFATFFLARLEQHPLRLTFSNAGHNYPVVFRDGGERRFLVRGGVVVGFLEDAAFEEEALPLAPGDRLVFYTDGVTEAANRAGEMYGEERLYALIHGLPPHLPARETADRILADVRAFLDGAEAGDDITLLVARVRPTAGVAGAVAGA</sequence>
<proteinExistence type="predicted"/>
<dbReference type="PROSITE" id="PS51746">
    <property type="entry name" value="PPM_2"/>
    <property type="match status" value="1"/>
</dbReference>
<dbReference type="SUPFAM" id="SSF81606">
    <property type="entry name" value="PP2C-like"/>
    <property type="match status" value="1"/>
</dbReference>
<dbReference type="InterPro" id="IPR001932">
    <property type="entry name" value="PPM-type_phosphatase-like_dom"/>
</dbReference>
<keyword evidence="2" id="KW-0472">Membrane</keyword>
<dbReference type="Pfam" id="PF07228">
    <property type="entry name" value="SpoIIE"/>
    <property type="match status" value="1"/>
</dbReference>
<dbReference type="GO" id="GO:0016791">
    <property type="term" value="F:phosphatase activity"/>
    <property type="evidence" value="ECO:0007669"/>
    <property type="project" value="TreeGrafter"/>
</dbReference>
<name>A0A832I126_UNCEI</name>
<comment type="caution">
    <text evidence="4">The sequence shown here is derived from an EMBL/GenBank/DDBJ whole genome shotgun (WGS) entry which is preliminary data.</text>
</comment>
<evidence type="ECO:0000313" key="4">
    <source>
        <dbReference type="EMBL" id="HGZ43067.1"/>
    </source>
</evidence>
<organism evidence="4">
    <name type="scientific">Eiseniibacteriota bacterium</name>
    <dbReference type="NCBI Taxonomy" id="2212470"/>
    <lineage>
        <taxon>Bacteria</taxon>
        <taxon>Candidatus Eiseniibacteriota</taxon>
    </lineage>
</organism>
<feature type="domain" description="PPM-type phosphatase" evidence="3">
    <location>
        <begin position="182"/>
        <end position="397"/>
    </location>
</feature>
<keyword evidence="2" id="KW-1133">Transmembrane helix</keyword>
<dbReference type="PANTHER" id="PTHR43156:SF2">
    <property type="entry name" value="STAGE II SPORULATION PROTEIN E"/>
    <property type="match status" value="1"/>
</dbReference>
<dbReference type="SMART" id="SM00331">
    <property type="entry name" value="PP2C_SIG"/>
    <property type="match status" value="1"/>
</dbReference>
<feature type="transmembrane region" description="Helical" evidence="2">
    <location>
        <begin position="126"/>
        <end position="149"/>
    </location>
</feature>
<dbReference type="AlphaFoldDB" id="A0A832I126"/>
<protein>
    <recommendedName>
        <fullName evidence="3">PPM-type phosphatase domain-containing protein</fullName>
    </recommendedName>
</protein>
<evidence type="ECO:0000256" key="2">
    <source>
        <dbReference type="SAM" id="Phobius"/>
    </source>
</evidence>
<keyword evidence="1" id="KW-0378">Hydrolase</keyword>
<reference evidence="4" key="1">
    <citation type="journal article" date="2020" name="mSystems">
        <title>Genome- and Community-Level Interaction Insights into Carbon Utilization and Element Cycling Functions of Hydrothermarchaeota in Hydrothermal Sediment.</title>
        <authorList>
            <person name="Zhou Z."/>
            <person name="Liu Y."/>
            <person name="Xu W."/>
            <person name="Pan J."/>
            <person name="Luo Z.H."/>
            <person name="Li M."/>
        </authorList>
    </citation>
    <scope>NUCLEOTIDE SEQUENCE [LARGE SCALE GENOMIC DNA]</scope>
    <source>
        <strain evidence="4">SpSt-381</strain>
    </source>
</reference>
<gene>
    <name evidence="4" type="ORF">ENR23_06530</name>
</gene>
<feature type="transmembrane region" description="Helical" evidence="2">
    <location>
        <begin position="21"/>
        <end position="41"/>
    </location>
</feature>
<keyword evidence="2" id="KW-0812">Transmembrane</keyword>
<accession>A0A832I126</accession>
<dbReference type="EMBL" id="DSQF01000012">
    <property type="protein sequence ID" value="HGZ43067.1"/>
    <property type="molecule type" value="Genomic_DNA"/>
</dbReference>
<dbReference type="Gene3D" id="3.60.40.10">
    <property type="entry name" value="PPM-type phosphatase domain"/>
    <property type="match status" value="1"/>
</dbReference>
<evidence type="ECO:0000259" key="3">
    <source>
        <dbReference type="PROSITE" id="PS51746"/>
    </source>
</evidence>
<dbReference type="InterPro" id="IPR052016">
    <property type="entry name" value="Bact_Sigma-Reg"/>
</dbReference>
<feature type="transmembrane region" description="Helical" evidence="2">
    <location>
        <begin position="47"/>
        <end position="71"/>
    </location>
</feature>
<dbReference type="PANTHER" id="PTHR43156">
    <property type="entry name" value="STAGE II SPORULATION PROTEIN E-RELATED"/>
    <property type="match status" value="1"/>
</dbReference>
<evidence type="ECO:0000256" key="1">
    <source>
        <dbReference type="ARBA" id="ARBA00022801"/>
    </source>
</evidence>
<dbReference type="InterPro" id="IPR036457">
    <property type="entry name" value="PPM-type-like_dom_sf"/>
</dbReference>
<feature type="transmembrane region" description="Helical" evidence="2">
    <location>
        <begin position="92"/>
        <end position="114"/>
    </location>
</feature>